<organism evidence="1 2">
    <name type="scientific">Ectopseudomonas chengduensis</name>
    <dbReference type="NCBI Taxonomy" id="489632"/>
    <lineage>
        <taxon>Bacteria</taxon>
        <taxon>Pseudomonadati</taxon>
        <taxon>Pseudomonadota</taxon>
        <taxon>Gammaproteobacteria</taxon>
        <taxon>Pseudomonadales</taxon>
        <taxon>Pseudomonadaceae</taxon>
        <taxon>Ectopseudomonas</taxon>
    </lineage>
</organism>
<proteinExistence type="predicted"/>
<dbReference type="AlphaFoldDB" id="A0A1G6RDC4"/>
<evidence type="ECO:0000313" key="2">
    <source>
        <dbReference type="Proteomes" id="UP000199467"/>
    </source>
</evidence>
<evidence type="ECO:0000313" key="1">
    <source>
        <dbReference type="EMBL" id="SDD02037.1"/>
    </source>
</evidence>
<name>A0A1G6RDC4_9GAMM</name>
<dbReference type="Proteomes" id="UP000199467">
    <property type="component" value="Unassembled WGS sequence"/>
</dbReference>
<dbReference type="EMBL" id="FMZQ01000009">
    <property type="protein sequence ID" value="SDD02037.1"/>
    <property type="molecule type" value="Genomic_DNA"/>
</dbReference>
<reference evidence="2" key="1">
    <citation type="submission" date="2016-10" db="EMBL/GenBank/DDBJ databases">
        <authorList>
            <person name="Varghese N."/>
            <person name="Submissions S."/>
        </authorList>
    </citation>
    <scope>NUCLEOTIDE SEQUENCE [LARGE SCALE GENOMIC DNA]</scope>
    <source>
        <strain evidence="2">DSM 26382</strain>
    </source>
</reference>
<dbReference type="InterPro" id="IPR027417">
    <property type="entry name" value="P-loop_NTPase"/>
</dbReference>
<dbReference type="SUPFAM" id="SSF52540">
    <property type="entry name" value="P-loop containing nucleoside triphosphate hydrolases"/>
    <property type="match status" value="1"/>
</dbReference>
<dbReference type="Gene3D" id="3.40.50.300">
    <property type="entry name" value="P-loop containing nucleotide triphosphate hydrolases"/>
    <property type="match status" value="1"/>
</dbReference>
<keyword evidence="2" id="KW-1185">Reference proteome</keyword>
<accession>A0A1G6RDC4</accession>
<sequence>MNRPDWYLPLSESFCVALSSGTFPDFPSLARYEAAAVIFLQQLPKLNSQNTRSLELERNFVKLLGYSTDTLRSVLSTDYSQQAFTAGLILAPAVGVGLLDHDALYKRQFLHPDGSWNFDFSRQYAKLSGVISHEHRRPSGHVVLLSDPQLRFVDTVRANPQESIEAQALAGTGKTYVLAEILALMPDRKFLFLADVSAKLLPIQKRFKGQIWTSTFKSMAERVLAKGNKNLEANLAASSRVPLNYPKLAEQLAFGPIGNLSSAQVASLCWAVVYKFCESDDSVITTKHIPRNYINYLSKVNQEIVAAASAKLWFKLSHIESGDECIPVRGYHRIKQMSLAGLQIPEQAEVILVDEGHDLSQPMINILDMTPQTVIALGDPLQNLEGQYVAHKASIRHREMSLSLRAGPSLTDYVNQLVEAYPESRSHPFQADKNKETVVEEYDPSSFPPAQCVILTCDEWGIFDWLIKGRQHNKAVAVIDWNSLFKNFIDDCLNLFVHGKRPTHGAISGYQSWEQLRQAMSWSDSFSRVDKWFEEVGSKFGVSQLYTCAELDELMQSTPSRHLVATVFSCKNYELPRLAISEDLYYFSSLTSKRSFSKKLALIYTAITRVSGMIYLPSSHNEWMDYIFKTRRDISLFKQNTSTFIND</sequence>
<dbReference type="RefSeq" id="WP_156696935.1">
    <property type="nucleotide sequence ID" value="NZ_JAAAMF010000013.1"/>
</dbReference>
<gene>
    <name evidence="1" type="ORF">SAMN05216576_109168</name>
</gene>
<protein>
    <submittedName>
        <fullName evidence="1">Uncharacterized protein</fullName>
    </submittedName>
</protein>